<keyword evidence="4" id="KW-1185">Reference proteome</keyword>
<dbReference type="SUPFAM" id="SSF55729">
    <property type="entry name" value="Acyl-CoA N-acyltransferases (Nat)"/>
    <property type="match status" value="1"/>
</dbReference>
<feature type="domain" description="N-acetyltransferase" evidence="2">
    <location>
        <begin position="122"/>
        <end position="260"/>
    </location>
</feature>
<name>A0A8J3TTJ7_9ACTN</name>
<evidence type="ECO:0000313" key="3">
    <source>
        <dbReference type="EMBL" id="GII31944.1"/>
    </source>
</evidence>
<dbReference type="PROSITE" id="PS51186">
    <property type="entry name" value="GNAT"/>
    <property type="match status" value="1"/>
</dbReference>
<dbReference type="Gene3D" id="3.40.630.30">
    <property type="match status" value="1"/>
</dbReference>
<protein>
    <recommendedName>
        <fullName evidence="2">N-acetyltransferase domain-containing protein</fullName>
    </recommendedName>
</protein>
<sequence length="260" mass="28357">MNHDEVLATFDTQMRRNVRPDGPGARVERTATTTRQTGGENGWNGVLWSGLDAESADAAIVEQVKHFSELGLEFEWKLYAHDLPHDLPARLHAAGFTSEPEEALMVAEIGELSTAVVPPEGITLREVTDAAGVELMTIVHDQAFDTDGSRIRAQLLKQLTEAPDTVVAVVAMAGDVPVSSARMELPLDADFAGLWGGGTVPAWRGRGLYRALIAYRARIAAERGYRYLQVDASDQSRPILARLGFAQLSTTTPYVYQPRS</sequence>
<dbReference type="InterPro" id="IPR016181">
    <property type="entry name" value="Acyl_CoA_acyltransferase"/>
</dbReference>
<dbReference type="Pfam" id="PF00583">
    <property type="entry name" value="Acetyltransf_1"/>
    <property type="match status" value="1"/>
</dbReference>
<feature type="region of interest" description="Disordered" evidence="1">
    <location>
        <begin position="16"/>
        <end position="41"/>
    </location>
</feature>
<dbReference type="EMBL" id="BOOO01000031">
    <property type="protein sequence ID" value="GII31944.1"/>
    <property type="molecule type" value="Genomic_DNA"/>
</dbReference>
<evidence type="ECO:0000259" key="2">
    <source>
        <dbReference type="PROSITE" id="PS51186"/>
    </source>
</evidence>
<dbReference type="CDD" id="cd04301">
    <property type="entry name" value="NAT_SF"/>
    <property type="match status" value="1"/>
</dbReference>
<evidence type="ECO:0000256" key="1">
    <source>
        <dbReference type="SAM" id="MobiDB-lite"/>
    </source>
</evidence>
<dbReference type="AlphaFoldDB" id="A0A8J3TTJ7"/>
<proteinExistence type="predicted"/>
<accession>A0A8J3TTJ7</accession>
<dbReference type="RefSeq" id="WP_203955856.1">
    <property type="nucleotide sequence ID" value="NZ_BOOO01000031.1"/>
</dbReference>
<reference evidence="3 4" key="1">
    <citation type="submission" date="2021-01" db="EMBL/GenBank/DDBJ databases">
        <title>Whole genome shotgun sequence of Planotetraspora mira NBRC 15435.</title>
        <authorList>
            <person name="Komaki H."/>
            <person name="Tamura T."/>
        </authorList>
    </citation>
    <scope>NUCLEOTIDE SEQUENCE [LARGE SCALE GENOMIC DNA]</scope>
    <source>
        <strain evidence="3 4">NBRC 15435</strain>
    </source>
</reference>
<dbReference type="InterPro" id="IPR000182">
    <property type="entry name" value="GNAT_dom"/>
</dbReference>
<evidence type="ECO:0000313" key="4">
    <source>
        <dbReference type="Proteomes" id="UP000650628"/>
    </source>
</evidence>
<comment type="caution">
    <text evidence="3">The sequence shown here is derived from an EMBL/GenBank/DDBJ whole genome shotgun (WGS) entry which is preliminary data.</text>
</comment>
<dbReference type="Proteomes" id="UP000650628">
    <property type="component" value="Unassembled WGS sequence"/>
</dbReference>
<dbReference type="GO" id="GO:0016747">
    <property type="term" value="F:acyltransferase activity, transferring groups other than amino-acyl groups"/>
    <property type="evidence" value="ECO:0007669"/>
    <property type="project" value="InterPro"/>
</dbReference>
<gene>
    <name evidence="3" type="ORF">Pmi06nite_53860</name>
</gene>
<organism evidence="3 4">
    <name type="scientific">Planotetraspora mira</name>
    <dbReference type="NCBI Taxonomy" id="58121"/>
    <lineage>
        <taxon>Bacteria</taxon>
        <taxon>Bacillati</taxon>
        <taxon>Actinomycetota</taxon>
        <taxon>Actinomycetes</taxon>
        <taxon>Streptosporangiales</taxon>
        <taxon>Streptosporangiaceae</taxon>
        <taxon>Planotetraspora</taxon>
    </lineage>
</organism>